<keyword evidence="4" id="KW-1185">Reference proteome</keyword>
<dbReference type="GO" id="GO:0005524">
    <property type="term" value="F:ATP binding"/>
    <property type="evidence" value="ECO:0007669"/>
    <property type="project" value="InterPro"/>
</dbReference>
<feature type="region of interest" description="Disordered" evidence="1">
    <location>
        <begin position="994"/>
        <end position="1090"/>
    </location>
</feature>
<protein>
    <recommendedName>
        <fullName evidence="2">Protein kinase domain-containing protein</fullName>
    </recommendedName>
</protein>
<comment type="caution">
    <text evidence="3">The sequence shown here is derived from an EMBL/GenBank/DDBJ whole genome shotgun (WGS) entry which is preliminary data.</text>
</comment>
<dbReference type="EMBL" id="BMAR01000001">
    <property type="protein sequence ID" value="GFR41530.1"/>
    <property type="molecule type" value="Genomic_DNA"/>
</dbReference>
<feature type="domain" description="Protein kinase" evidence="2">
    <location>
        <begin position="1140"/>
        <end position="1493"/>
    </location>
</feature>
<accession>A0AAD3DGT2</accession>
<dbReference type="PROSITE" id="PS51257">
    <property type="entry name" value="PROKAR_LIPOPROTEIN"/>
    <property type="match status" value="1"/>
</dbReference>
<sequence>MLAPRGLLGRYMNTWKWIAIYPLLFACLVFKIVDAGTNESLTFTLASEDGFYYPVLERYLDTSNYSRIVWSAQELRSLPLFNATTKSIPVTSTYSVISGSFFSIFLTDQVQLWKGENDTITTPAWFDVRDGGELLLVGFSLNWSPQVGAQFKTSTLMQLLYARLSLYVRLSGSGKLQLLRTTIEGLTCDGLERLNDNLTILASHPNLTQWVQPVMRYTFPYLFIKYGRLGPIWVEDLTVTCAANADLSPAACPPAVPNVYNVSSQEDILTALQAVGATNVRTCVTQRTILHLVSDITLNPYTWPWESLGVYITSNVTFEGQLGANTVLDFGLGLNLFKLRAAAYVQIRNLVIANLPLAPASGYAVPMWAFQYVRRLVPVDEGRVHLVNTKAVITPDEFVQVQYWSYIIGSPTRIIAALGGWQRLIQNITTGVSDSDSVTFLRLCAMGITGENLSLTTHADNVQSMRNETGVMQIIDLIKSEPPFVVAPYTAAQLRRLVCAPDYLLTRFAEQDGMTNGNSTPIVLLLQNNITLDRAVWPAAGCKVQRKVTIQGKPFADIWLDFGGGSSFFSAVGNGRLGFKYLTLRNESWLAGYNATVATTVSPLTFMQLGLWPVSFDRTSLTRVQVTSVTLLISRPELDVLLACANTYATNSSEVSTNTAVLDVLKPETCAQLFPSDTVWANTSGEAVGIQVSSMHLSAFDATDLLLSVDPWVTRPDLLQMLAASPSAHSATSGKHSGANGKAAIGGAIGGAAVCLLLALGAVLYCTHRHRRLHKHEEQLRGLQAKQTTHLLELSKTNPLAQVILDHLAGKDPGVAHLVLSSDAKGGSSECGQGVLYTPFTAAGAQGQVVKSTCGDCSTGGGEATTSGAAVGNTTSRTTPPDAQMSVAATDLVELFKHLTILGLGNMAAKAGGSVVRNSMGSDGCRVEVTPQRSSDDLDGSNPNGVVTIAVKPEHMSGDGDKEAPGGDRSTQEGTSSGLLGFLRVMGRRLWCSSSASSPLPTAASLGHGGTDAQVTRGHDIEPQGASDGARAESAGEGAKHPVDRDGCAADAGKKASSDRPARCEGEGADKAHSRGSSHGASRDMEGADVKAAAGKDTAVTAAVPTLPQGLQEHVTQSPVLEELLRLSVDLAGEIDDNQLIVTEVVACGGFGTVYKGMWHNLPVAVKVVLFSTASVNRRIALQEAALSKSISHPNIIATYAVDVKPMTVLRCEGSTCPNTSSGCTAEGKTKSLAEIQEWRLYIIQEFADGGTLRRMLDRGAFHDLATGLPRLDMLLDVAQGVAAALAHLHCKNVVHGDLNPKNVLLKKVPAALAARASAAGWGRPGGFPANYPGQPRPSNQHPQHPQHQAAAALAAASCYGSYPLAGCCGFAVKVADFGLSVKMEHSHMSGMRQGTPFYASPELAQQGIMSRAADTYAFGVLLWELYWGRPIWVPDSWAACGYVQHQDFPLLPPDCPTDYAALTAACLQANHLRRPGFEEVMARLGNLAQQLIAASLPIGNAVPARPSMVPMPATPHVSQPMAQMPPAMLRPTGQEAMAQGGQDRPGAAAHAVTAAAINSAQVEAAGAAGQVPVLSPPLPQPKETKPNPL</sequence>
<dbReference type="GO" id="GO:0004674">
    <property type="term" value="F:protein serine/threonine kinase activity"/>
    <property type="evidence" value="ECO:0007669"/>
    <property type="project" value="TreeGrafter"/>
</dbReference>
<dbReference type="InterPro" id="IPR001245">
    <property type="entry name" value="Ser-Thr/Tyr_kinase_cat_dom"/>
</dbReference>
<evidence type="ECO:0000259" key="2">
    <source>
        <dbReference type="PROSITE" id="PS50011"/>
    </source>
</evidence>
<organism evidence="3 4">
    <name type="scientific">Astrephomene gubernaculifera</name>
    <dbReference type="NCBI Taxonomy" id="47775"/>
    <lineage>
        <taxon>Eukaryota</taxon>
        <taxon>Viridiplantae</taxon>
        <taxon>Chlorophyta</taxon>
        <taxon>core chlorophytes</taxon>
        <taxon>Chlorophyceae</taxon>
        <taxon>CS clade</taxon>
        <taxon>Chlamydomonadales</taxon>
        <taxon>Astrephomenaceae</taxon>
        <taxon>Astrephomene</taxon>
    </lineage>
</organism>
<feature type="region of interest" description="Disordered" evidence="1">
    <location>
        <begin position="861"/>
        <end position="883"/>
    </location>
</feature>
<dbReference type="InterPro" id="IPR011009">
    <property type="entry name" value="Kinase-like_dom_sf"/>
</dbReference>
<proteinExistence type="predicted"/>
<dbReference type="Pfam" id="PF07714">
    <property type="entry name" value="PK_Tyr_Ser-Thr"/>
    <property type="match status" value="1"/>
</dbReference>
<feature type="compositionally biased region" description="Basic and acidic residues" evidence="1">
    <location>
        <begin position="952"/>
        <end position="966"/>
    </location>
</feature>
<dbReference type="SUPFAM" id="SSF56112">
    <property type="entry name" value="Protein kinase-like (PK-like)"/>
    <property type="match status" value="1"/>
</dbReference>
<evidence type="ECO:0000256" key="1">
    <source>
        <dbReference type="SAM" id="MobiDB-lite"/>
    </source>
</evidence>
<dbReference type="Proteomes" id="UP001054857">
    <property type="component" value="Unassembled WGS sequence"/>
</dbReference>
<feature type="compositionally biased region" description="Low complexity" evidence="1">
    <location>
        <begin position="994"/>
        <end position="1006"/>
    </location>
</feature>
<feature type="region of interest" description="Disordered" evidence="1">
    <location>
        <begin position="1566"/>
        <end position="1590"/>
    </location>
</feature>
<dbReference type="PANTHER" id="PTHR44329">
    <property type="entry name" value="SERINE/THREONINE-PROTEIN KINASE TNNI3K-RELATED"/>
    <property type="match status" value="1"/>
</dbReference>
<name>A0AAD3DGT2_9CHLO</name>
<evidence type="ECO:0000313" key="3">
    <source>
        <dbReference type="EMBL" id="GFR41530.1"/>
    </source>
</evidence>
<dbReference type="Gene3D" id="3.30.200.20">
    <property type="entry name" value="Phosphorylase Kinase, domain 1"/>
    <property type="match status" value="1"/>
</dbReference>
<dbReference type="Gene3D" id="1.10.510.10">
    <property type="entry name" value="Transferase(Phosphotransferase) domain 1"/>
    <property type="match status" value="1"/>
</dbReference>
<dbReference type="InterPro" id="IPR051681">
    <property type="entry name" value="Ser/Thr_Kinases-Pseudokinases"/>
</dbReference>
<reference evidence="3 4" key="1">
    <citation type="journal article" date="2021" name="Sci. Rep.">
        <title>Genome sequencing of the multicellular alga Astrephomene provides insights into convergent evolution of germ-soma differentiation.</title>
        <authorList>
            <person name="Yamashita S."/>
            <person name="Yamamoto K."/>
            <person name="Matsuzaki R."/>
            <person name="Suzuki S."/>
            <person name="Yamaguchi H."/>
            <person name="Hirooka S."/>
            <person name="Minakuchi Y."/>
            <person name="Miyagishima S."/>
            <person name="Kawachi M."/>
            <person name="Toyoda A."/>
            <person name="Nozaki H."/>
        </authorList>
    </citation>
    <scope>NUCLEOTIDE SEQUENCE [LARGE SCALE GENOMIC DNA]</scope>
    <source>
        <strain evidence="3 4">NIES-4017</strain>
    </source>
</reference>
<dbReference type="Pfam" id="PF00069">
    <property type="entry name" value="Pkinase"/>
    <property type="match status" value="1"/>
</dbReference>
<dbReference type="PROSITE" id="PS50011">
    <property type="entry name" value="PROTEIN_KINASE_DOM"/>
    <property type="match status" value="1"/>
</dbReference>
<dbReference type="InterPro" id="IPR000719">
    <property type="entry name" value="Prot_kinase_dom"/>
</dbReference>
<feature type="region of interest" description="Disordered" evidence="1">
    <location>
        <begin position="1326"/>
        <end position="1348"/>
    </location>
</feature>
<gene>
    <name evidence="3" type="ORF">Agub_g2226</name>
</gene>
<dbReference type="PANTHER" id="PTHR44329:SF214">
    <property type="entry name" value="PROTEIN KINASE DOMAIN-CONTAINING PROTEIN"/>
    <property type="match status" value="1"/>
</dbReference>
<feature type="region of interest" description="Disordered" evidence="1">
    <location>
        <begin position="951"/>
        <end position="976"/>
    </location>
</feature>
<feature type="compositionally biased region" description="Basic and acidic residues" evidence="1">
    <location>
        <begin position="1038"/>
        <end position="1073"/>
    </location>
</feature>
<evidence type="ECO:0000313" key="4">
    <source>
        <dbReference type="Proteomes" id="UP001054857"/>
    </source>
</evidence>